<feature type="binding site" description="axial binding residue" evidence="9">
    <location>
        <position position="277"/>
    </location>
    <ligand>
        <name>heme b</name>
        <dbReference type="ChEBI" id="CHEBI:60344"/>
        <label>1</label>
    </ligand>
    <ligandPart>
        <name>Fe</name>
        <dbReference type="ChEBI" id="CHEBI:18248"/>
    </ligandPart>
</feature>
<feature type="domain" description="Cytochrome b561" evidence="13">
    <location>
        <begin position="208"/>
        <end position="401"/>
    </location>
</feature>
<dbReference type="PANTHER" id="PTHR23130">
    <property type="entry name" value="CYTOCHROME B561 AND DOMON DOMAIN-CONTAINING PROTEIN"/>
    <property type="match status" value="1"/>
</dbReference>
<dbReference type="CDD" id="cd08760">
    <property type="entry name" value="Cyt_b561_FRRS1_like"/>
    <property type="match status" value="1"/>
</dbReference>
<dbReference type="PIRSF" id="PIRSF037471">
    <property type="entry name" value="UCP037471"/>
    <property type="match status" value="1"/>
</dbReference>
<dbReference type="InterPro" id="IPR006593">
    <property type="entry name" value="Cyt_b561/ferric_Rdtase_TM"/>
</dbReference>
<comment type="cofactor">
    <cofactor evidence="8">
        <name>heme b</name>
        <dbReference type="ChEBI" id="CHEBI:60344"/>
    </cofactor>
    <text evidence="8">Binds 2 heme b groups non-covalently.</text>
</comment>
<feature type="transmembrane region" description="Helical" evidence="11">
    <location>
        <begin position="342"/>
        <end position="365"/>
    </location>
</feature>
<evidence type="ECO:0000256" key="7">
    <source>
        <dbReference type="ARBA" id="ARBA00023136"/>
    </source>
</evidence>
<evidence type="ECO:0000256" key="3">
    <source>
        <dbReference type="ARBA" id="ARBA00022692"/>
    </source>
</evidence>
<evidence type="ECO:0000313" key="14">
    <source>
        <dbReference type="EMBL" id="PSR85317.1"/>
    </source>
</evidence>
<evidence type="ECO:0000256" key="9">
    <source>
        <dbReference type="PIRSR" id="PIRSR037471-1"/>
    </source>
</evidence>
<sequence>MCVHWFLIYIWRESIKAIPSTNMPSCNYTAVLLMILPLFYPISTFAHPHHHQCSMHFNRKVFQRNMTNCKKLQTLGAEFGWNHHNSSVVDICIGASQQSETGWLAWGLNPLSQSQMIGTRALIGIRQPNGSLAINTYNVTWETKLGCGLRPSEIDVGVRDVKFEYVGAFKYYSICATLIIPKIYNTMRLNHVWQVGHEANGVEPLKHQTTLENVDSTETVNLASGRSHSNGVYRHNLRTVHGLLNIVGWGTLLPVGVIIARYFRRFPIQYPWWFQAHVSCQLTGYVLGTTGWIIGLYLGKASKPYSFPIHALISHFLFVFATLQMLAIRLKPKPMDEYIRYWAMYHHLLGCALLAVIIVNIFRGIGIFTPNHTWKRAYIGLLGALALITLALEIFTWAKFMKGTDGTDPNRNGNKNKIGTNSSPQTQEVPQL</sequence>
<dbReference type="InterPro" id="IPR045265">
    <property type="entry name" value="AIR12_DOMON"/>
</dbReference>
<keyword evidence="4" id="KW-0732">Signal</keyword>
<dbReference type="SMART" id="SM00665">
    <property type="entry name" value="B561"/>
    <property type="match status" value="1"/>
</dbReference>
<evidence type="ECO:0000256" key="11">
    <source>
        <dbReference type="SAM" id="Phobius"/>
    </source>
</evidence>
<feature type="transmembrane region" description="Helical" evidence="11">
    <location>
        <begin position="282"/>
        <end position="299"/>
    </location>
</feature>
<dbReference type="Proteomes" id="UP000241394">
    <property type="component" value="Chromosome LG29"/>
</dbReference>
<dbReference type="EMBL" id="NKQK01000029">
    <property type="protein sequence ID" value="PSR85317.1"/>
    <property type="molecule type" value="Genomic_DNA"/>
</dbReference>
<dbReference type="GO" id="GO:0016020">
    <property type="term" value="C:membrane"/>
    <property type="evidence" value="ECO:0007669"/>
    <property type="project" value="UniProtKB-SubCell"/>
</dbReference>
<feature type="binding site" description="axial binding residue" evidence="9">
    <location>
        <position position="310"/>
    </location>
    <ligand>
        <name>heme b</name>
        <dbReference type="ChEBI" id="CHEBI:60344"/>
        <label>1</label>
    </ligand>
    <ligandPart>
        <name>Fe</name>
        <dbReference type="ChEBI" id="CHEBI:18248"/>
    </ligandPart>
</feature>
<gene>
    <name evidence="14" type="ORF">CEY00_Acc33304</name>
</gene>
<keyword evidence="9" id="KW-0479">Metal-binding</keyword>
<comment type="caution">
    <text evidence="14">The sequence shown here is derived from an EMBL/GenBank/DDBJ whole genome shotgun (WGS) entry which is preliminary data.</text>
</comment>
<evidence type="ECO:0000259" key="13">
    <source>
        <dbReference type="PROSITE" id="PS50939"/>
    </source>
</evidence>
<dbReference type="PANTHER" id="PTHR23130:SF175">
    <property type="entry name" value="CYTOCHROME B561 AND DOMON DOMAIN-CONTAINING PROTEIN"/>
    <property type="match status" value="1"/>
</dbReference>
<reference evidence="15" key="2">
    <citation type="journal article" date="2018" name="BMC Genomics">
        <title>A manually annotated Actinidia chinensis var. chinensis (kiwifruit) genome highlights the challenges associated with draft genomes and gene prediction in plants.</title>
        <authorList>
            <person name="Pilkington S.M."/>
            <person name="Crowhurst R."/>
            <person name="Hilario E."/>
            <person name="Nardozza S."/>
            <person name="Fraser L."/>
            <person name="Peng Y."/>
            <person name="Gunaseelan K."/>
            <person name="Simpson R."/>
            <person name="Tahir J."/>
            <person name="Deroles S.C."/>
            <person name="Templeton K."/>
            <person name="Luo Z."/>
            <person name="Davy M."/>
            <person name="Cheng C."/>
            <person name="McNeilage M."/>
            <person name="Scaglione D."/>
            <person name="Liu Y."/>
            <person name="Zhang Q."/>
            <person name="Datson P."/>
            <person name="De Silva N."/>
            <person name="Gardiner S.E."/>
            <person name="Bassett H."/>
            <person name="Chagne D."/>
            <person name="McCallum J."/>
            <person name="Dzierzon H."/>
            <person name="Deng C."/>
            <person name="Wang Y.Y."/>
            <person name="Barron L."/>
            <person name="Manako K."/>
            <person name="Bowen J."/>
            <person name="Foster T.M."/>
            <person name="Erridge Z.A."/>
            <person name="Tiffin H."/>
            <person name="Waite C.N."/>
            <person name="Davies K.M."/>
            <person name="Grierson E.P."/>
            <person name="Laing W.A."/>
            <person name="Kirk R."/>
            <person name="Chen X."/>
            <person name="Wood M."/>
            <person name="Montefiori M."/>
            <person name="Brummell D.A."/>
            <person name="Schwinn K.E."/>
            <person name="Catanach A."/>
            <person name="Fullerton C."/>
            <person name="Li D."/>
            <person name="Meiyalaghan S."/>
            <person name="Nieuwenhuizen N."/>
            <person name="Read N."/>
            <person name="Prakash R."/>
            <person name="Hunter D."/>
            <person name="Zhang H."/>
            <person name="McKenzie M."/>
            <person name="Knabel M."/>
            <person name="Harris A."/>
            <person name="Allan A.C."/>
            <person name="Gleave A."/>
            <person name="Chen A."/>
            <person name="Janssen B.J."/>
            <person name="Plunkett B."/>
            <person name="Ampomah-Dwamena C."/>
            <person name="Voogd C."/>
            <person name="Leif D."/>
            <person name="Lafferty D."/>
            <person name="Souleyre E.J.F."/>
            <person name="Varkonyi-Gasic E."/>
            <person name="Gambi F."/>
            <person name="Hanley J."/>
            <person name="Yao J.L."/>
            <person name="Cheung J."/>
            <person name="David K.M."/>
            <person name="Warren B."/>
            <person name="Marsh K."/>
            <person name="Snowden K.C."/>
            <person name="Lin-Wang K."/>
            <person name="Brian L."/>
            <person name="Martinez-Sanchez M."/>
            <person name="Wang M."/>
            <person name="Ileperuma N."/>
            <person name="Macnee N."/>
            <person name="Campin R."/>
            <person name="McAtee P."/>
            <person name="Drummond R.S.M."/>
            <person name="Espley R.V."/>
            <person name="Ireland H.S."/>
            <person name="Wu R."/>
            <person name="Atkinson R.G."/>
            <person name="Karunairetnam S."/>
            <person name="Bulley S."/>
            <person name="Chunkath S."/>
            <person name="Hanley Z."/>
            <person name="Storey R."/>
            <person name="Thrimawithana A.H."/>
            <person name="Thomson S."/>
            <person name="David C."/>
            <person name="Testolin R."/>
            <person name="Huang H."/>
            <person name="Hellens R.P."/>
            <person name="Schaffer R.J."/>
        </authorList>
    </citation>
    <scope>NUCLEOTIDE SEQUENCE [LARGE SCALE GENOMIC DNA]</scope>
    <source>
        <strain evidence="15">cv. Red5</strain>
    </source>
</reference>
<evidence type="ECO:0000256" key="1">
    <source>
        <dbReference type="ARBA" id="ARBA00004370"/>
    </source>
</evidence>
<evidence type="ECO:0000256" key="6">
    <source>
        <dbReference type="ARBA" id="ARBA00022989"/>
    </source>
</evidence>
<name>A0A2R6P4X2_ACTCC</name>
<reference evidence="14 15" key="1">
    <citation type="submission" date="2017-07" db="EMBL/GenBank/DDBJ databases">
        <title>An improved, manually edited Actinidia chinensis var. chinensis (kiwifruit) genome highlights the challenges associated with draft genomes and gene prediction in plants.</title>
        <authorList>
            <person name="Pilkington S."/>
            <person name="Crowhurst R."/>
            <person name="Hilario E."/>
            <person name="Nardozza S."/>
            <person name="Fraser L."/>
            <person name="Peng Y."/>
            <person name="Gunaseelan K."/>
            <person name="Simpson R."/>
            <person name="Tahir J."/>
            <person name="Deroles S."/>
            <person name="Templeton K."/>
            <person name="Luo Z."/>
            <person name="Davy M."/>
            <person name="Cheng C."/>
            <person name="Mcneilage M."/>
            <person name="Scaglione D."/>
            <person name="Liu Y."/>
            <person name="Zhang Q."/>
            <person name="Datson P."/>
            <person name="De Silva N."/>
            <person name="Gardiner S."/>
            <person name="Bassett H."/>
            <person name="Chagne D."/>
            <person name="Mccallum J."/>
            <person name="Dzierzon H."/>
            <person name="Deng C."/>
            <person name="Wang Y.-Y."/>
            <person name="Barron N."/>
            <person name="Manako K."/>
            <person name="Bowen J."/>
            <person name="Foster T."/>
            <person name="Erridge Z."/>
            <person name="Tiffin H."/>
            <person name="Waite C."/>
            <person name="Davies K."/>
            <person name="Grierson E."/>
            <person name="Laing W."/>
            <person name="Kirk R."/>
            <person name="Chen X."/>
            <person name="Wood M."/>
            <person name="Montefiori M."/>
            <person name="Brummell D."/>
            <person name="Schwinn K."/>
            <person name="Catanach A."/>
            <person name="Fullerton C."/>
            <person name="Li D."/>
            <person name="Meiyalaghan S."/>
            <person name="Nieuwenhuizen N."/>
            <person name="Read N."/>
            <person name="Prakash R."/>
            <person name="Hunter D."/>
            <person name="Zhang H."/>
            <person name="Mckenzie M."/>
            <person name="Knabel M."/>
            <person name="Harris A."/>
            <person name="Allan A."/>
            <person name="Chen A."/>
            <person name="Janssen B."/>
            <person name="Plunkett B."/>
            <person name="Dwamena C."/>
            <person name="Voogd C."/>
            <person name="Leif D."/>
            <person name="Lafferty D."/>
            <person name="Souleyre E."/>
            <person name="Varkonyi-Gasic E."/>
            <person name="Gambi F."/>
            <person name="Hanley J."/>
            <person name="Yao J.-L."/>
            <person name="Cheung J."/>
            <person name="David K."/>
            <person name="Warren B."/>
            <person name="Marsh K."/>
            <person name="Snowden K."/>
            <person name="Lin-Wang K."/>
            <person name="Brian L."/>
            <person name="Martinez-Sanchez M."/>
            <person name="Wang M."/>
            <person name="Ileperuma N."/>
            <person name="Macnee N."/>
            <person name="Campin R."/>
            <person name="Mcatee P."/>
            <person name="Drummond R."/>
            <person name="Espley R."/>
            <person name="Ireland H."/>
            <person name="Wu R."/>
            <person name="Atkinson R."/>
            <person name="Karunairetnam S."/>
            <person name="Bulley S."/>
            <person name="Chunkath S."/>
            <person name="Hanley Z."/>
            <person name="Storey R."/>
            <person name="Thrimawithana A."/>
            <person name="Thomson S."/>
            <person name="David C."/>
            <person name="Testolin R."/>
        </authorList>
    </citation>
    <scope>NUCLEOTIDE SEQUENCE [LARGE SCALE GENOMIC DNA]</scope>
    <source>
        <strain evidence="15">cv. Red5</strain>
        <tissue evidence="14">Young leaf</tissue>
    </source>
</reference>
<feature type="binding site" description="axial binding residue" evidence="9">
    <location>
        <position position="346"/>
    </location>
    <ligand>
        <name>heme b</name>
        <dbReference type="ChEBI" id="CHEBI:60344"/>
        <label>1</label>
    </ligand>
    <ligandPart>
        <name>Fe</name>
        <dbReference type="ChEBI" id="CHEBI:18248"/>
    </ligandPart>
</feature>
<evidence type="ECO:0000256" key="5">
    <source>
        <dbReference type="ARBA" id="ARBA00022982"/>
    </source>
</evidence>
<dbReference type="OrthoDB" id="19261at2759"/>
<dbReference type="InParanoid" id="A0A2R6P4X2"/>
<proteinExistence type="predicted"/>
<keyword evidence="7 8" id="KW-0472">Membrane</keyword>
<keyword evidence="15" id="KW-1185">Reference proteome</keyword>
<feature type="transmembrane region" description="Helical" evidence="11">
    <location>
        <begin position="28"/>
        <end position="46"/>
    </location>
</feature>
<keyword evidence="3 11" id="KW-0812">Transmembrane</keyword>
<feature type="transmembrane region" description="Helical" evidence="11">
    <location>
        <begin position="311"/>
        <end position="330"/>
    </location>
</feature>
<protein>
    <recommendedName>
        <fullName evidence="8">Cytochrome b561 and DOMON domain-containing protein</fullName>
    </recommendedName>
</protein>
<dbReference type="STRING" id="1590841.A0A2R6P4X2"/>
<dbReference type="Gene3D" id="1.20.120.1770">
    <property type="match status" value="1"/>
</dbReference>
<dbReference type="Gramene" id="PSR85317">
    <property type="protein sequence ID" value="PSR85317"/>
    <property type="gene ID" value="CEY00_Acc33304"/>
</dbReference>
<feature type="transmembrane region" description="Helical" evidence="11">
    <location>
        <begin position="243"/>
        <end position="262"/>
    </location>
</feature>
<evidence type="ECO:0000256" key="2">
    <source>
        <dbReference type="ARBA" id="ARBA00022448"/>
    </source>
</evidence>
<organism evidence="14 15">
    <name type="scientific">Actinidia chinensis var. chinensis</name>
    <name type="common">Chinese soft-hair kiwi</name>
    <dbReference type="NCBI Taxonomy" id="1590841"/>
    <lineage>
        <taxon>Eukaryota</taxon>
        <taxon>Viridiplantae</taxon>
        <taxon>Streptophyta</taxon>
        <taxon>Embryophyta</taxon>
        <taxon>Tracheophyta</taxon>
        <taxon>Spermatophyta</taxon>
        <taxon>Magnoliopsida</taxon>
        <taxon>eudicotyledons</taxon>
        <taxon>Gunneridae</taxon>
        <taxon>Pentapetalae</taxon>
        <taxon>asterids</taxon>
        <taxon>Ericales</taxon>
        <taxon>Actinidiaceae</taxon>
        <taxon>Actinidia</taxon>
    </lineage>
</organism>
<dbReference type="Pfam" id="PF04526">
    <property type="entry name" value="DUF568"/>
    <property type="match status" value="1"/>
</dbReference>
<dbReference type="OMA" id="DYRKYWN"/>
<feature type="compositionally biased region" description="Polar residues" evidence="10">
    <location>
        <begin position="407"/>
        <end position="432"/>
    </location>
</feature>
<keyword evidence="2 8" id="KW-0813">Transport</keyword>
<keyword evidence="5 8" id="KW-0249">Electron transport</keyword>
<feature type="transmembrane region" description="Helical" evidence="11">
    <location>
        <begin position="377"/>
        <end position="398"/>
    </location>
</feature>
<keyword evidence="9" id="KW-0408">Iron</keyword>
<accession>A0A2R6P4X2</accession>
<dbReference type="InterPro" id="IPR005018">
    <property type="entry name" value="DOMON_domain"/>
</dbReference>
<comment type="subcellular location">
    <subcellularLocation>
        <location evidence="1">Membrane</location>
    </subcellularLocation>
</comment>
<evidence type="ECO:0000256" key="4">
    <source>
        <dbReference type="ARBA" id="ARBA00022729"/>
    </source>
</evidence>
<evidence type="ECO:0000256" key="10">
    <source>
        <dbReference type="SAM" id="MobiDB-lite"/>
    </source>
</evidence>
<dbReference type="AlphaFoldDB" id="A0A2R6P4X2"/>
<evidence type="ECO:0000259" key="12">
    <source>
        <dbReference type="PROSITE" id="PS50836"/>
    </source>
</evidence>
<keyword evidence="6 11" id="KW-1133">Transmembrane helix</keyword>
<dbReference type="CDD" id="cd09629">
    <property type="entry name" value="DOMON_CIL1_like"/>
    <property type="match status" value="1"/>
</dbReference>
<evidence type="ECO:0000313" key="15">
    <source>
        <dbReference type="Proteomes" id="UP000241394"/>
    </source>
</evidence>
<feature type="domain" description="DOMON" evidence="12">
    <location>
        <begin position="75"/>
        <end position="196"/>
    </location>
</feature>
<dbReference type="GO" id="GO:0046872">
    <property type="term" value="F:metal ion binding"/>
    <property type="evidence" value="ECO:0007669"/>
    <property type="project" value="UniProtKB-KW"/>
</dbReference>
<evidence type="ECO:0000256" key="8">
    <source>
        <dbReference type="PIRNR" id="PIRNR037471"/>
    </source>
</evidence>
<dbReference type="PROSITE" id="PS50836">
    <property type="entry name" value="DOMON"/>
    <property type="match status" value="1"/>
</dbReference>
<dbReference type="InterPro" id="IPR017214">
    <property type="entry name" value="UCP037471"/>
</dbReference>
<dbReference type="PROSITE" id="PS50939">
    <property type="entry name" value="CYTOCHROME_B561"/>
    <property type="match status" value="1"/>
</dbReference>
<feature type="region of interest" description="Disordered" evidence="10">
    <location>
        <begin position="406"/>
        <end position="432"/>
    </location>
</feature>
<feature type="binding site" description="axial binding residue" evidence="9">
    <location>
        <position position="241"/>
    </location>
    <ligand>
        <name>heme b</name>
        <dbReference type="ChEBI" id="CHEBI:60344"/>
        <label>1</label>
    </ligand>
    <ligandPart>
        <name>Fe</name>
        <dbReference type="ChEBI" id="CHEBI:18248"/>
    </ligandPart>
</feature>